<accession>B0XDK8</accession>
<evidence type="ECO:0000313" key="1">
    <source>
        <dbReference type="EMBL" id="EDS45516.1"/>
    </source>
</evidence>
<dbReference type="VEuPathDB" id="VectorBase:CPIJ017604"/>
<dbReference type="EnsemblMetazoa" id="CPIJ017604-RA">
    <property type="protein sequence ID" value="CPIJ017604-PA"/>
    <property type="gene ID" value="CPIJ017604"/>
</dbReference>
<reference evidence="2" key="2">
    <citation type="submission" date="2021-02" db="UniProtKB">
        <authorList>
            <consortium name="EnsemblMetazoa"/>
        </authorList>
    </citation>
    <scope>IDENTIFICATION</scope>
    <source>
        <strain evidence="2">JHB</strain>
    </source>
</reference>
<organism>
    <name type="scientific">Culex quinquefasciatus</name>
    <name type="common">Southern house mosquito</name>
    <name type="synonym">Culex pungens</name>
    <dbReference type="NCBI Taxonomy" id="7176"/>
    <lineage>
        <taxon>Eukaryota</taxon>
        <taxon>Metazoa</taxon>
        <taxon>Ecdysozoa</taxon>
        <taxon>Arthropoda</taxon>
        <taxon>Hexapoda</taxon>
        <taxon>Insecta</taxon>
        <taxon>Pterygota</taxon>
        <taxon>Neoptera</taxon>
        <taxon>Endopterygota</taxon>
        <taxon>Diptera</taxon>
        <taxon>Nematocera</taxon>
        <taxon>Culicoidea</taxon>
        <taxon>Culicidae</taxon>
        <taxon>Culicinae</taxon>
        <taxon>Culicini</taxon>
        <taxon>Culex</taxon>
        <taxon>Culex</taxon>
    </lineage>
</organism>
<sequence length="31" mass="3466">MELEEKAGLKLNASVNLSYSEIAELPNKNIF</sequence>
<keyword evidence="3" id="KW-1185">Reference proteome</keyword>
<evidence type="ECO:0000313" key="2">
    <source>
        <dbReference type="EnsemblMetazoa" id="CPIJ017604-PA"/>
    </source>
</evidence>
<dbReference type="KEGG" id="cqu:CpipJ_CPIJ017604"/>
<dbReference type="HOGENOM" id="CLU_3399804_0_0_1"/>
<dbReference type="AlphaFoldDB" id="B0XDK8"/>
<proteinExistence type="predicted"/>
<name>B0XDK8_CULQU</name>
<reference evidence="1" key="1">
    <citation type="submission" date="2007-03" db="EMBL/GenBank/DDBJ databases">
        <title>Annotation of Culex pipiens quinquefasciatus.</title>
        <authorList>
            <consortium name="The Broad Institute Genome Sequencing Platform"/>
            <person name="Atkinson P.W."/>
            <person name="Hemingway J."/>
            <person name="Christensen B.M."/>
            <person name="Higgs S."/>
            <person name="Kodira C."/>
            <person name="Hannick L."/>
            <person name="Megy K."/>
            <person name="O'Leary S."/>
            <person name="Pearson M."/>
            <person name="Haas B.J."/>
            <person name="Mauceli E."/>
            <person name="Wortman J.R."/>
            <person name="Lee N.H."/>
            <person name="Guigo R."/>
            <person name="Stanke M."/>
            <person name="Alvarado L."/>
            <person name="Amedeo P."/>
            <person name="Antoine C.H."/>
            <person name="Arensburger P."/>
            <person name="Bidwell S.L."/>
            <person name="Crawford M."/>
            <person name="Camaro F."/>
            <person name="Devon K."/>
            <person name="Engels R."/>
            <person name="Hammond M."/>
            <person name="Howarth C."/>
            <person name="Koehrsen M."/>
            <person name="Lawson D."/>
            <person name="Montgomery P."/>
            <person name="Nene V."/>
            <person name="Nusbaum C."/>
            <person name="Puiu D."/>
            <person name="Romero-Severson J."/>
            <person name="Severson D.W."/>
            <person name="Shumway M."/>
            <person name="Sisk P."/>
            <person name="Stolte C."/>
            <person name="Zeng Q."/>
            <person name="Eisenstadt E."/>
            <person name="Fraser-Liggett C."/>
            <person name="Strausberg R."/>
            <person name="Galagan J."/>
            <person name="Birren B."/>
            <person name="Collins F.H."/>
        </authorList>
    </citation>
    <scope>NUCLEOTIDE SEQUENCE [LARGE SCALE GENOMIC DNA]</scope>
    <source>
        <strain evidence="1">JHB</strain>
    </source>
</reference>
<gene>
    <name evidence="2" type="primary">6051266</name>
    <name evidence="1" type="ORF">CpipJ_CPIJ017604</name>
</gene>
<dbReference type="Proteomes" id="UP000002320">
    <property type="component" value="Unassembled WGS sequence"/>
</dbReference>
<dbReference type="EMBL" id="DS232764">
    <property type="protein sequence ID" value="EDS45516.1"/>
    <property type="molecule type" value="Genomic_DNA"/>
</dbReference>
<dbReference type="InParanoid" id="B0XDK8"/>
<evidence type="ECO:0000313" key="3">
    <source>
        <dbReference type="Proteomes" id="UP000002320"/>
    </source>
</evidence>
<protein>
    <submittedName>
        <fullName evidence="1 2">Uncharacterized protein</fullName>
    </submittedName>
</protein>